<dbReference type="GO" id="GO:0009252">
    <property type="term" value="P:peptidoglycan biosynthetic process"/>
    <property type="evidence" value="ECO:0007669"/>
    <property type="project" value="UniProtKB-UniRule"/>
</dbReference>
<evidence type="ECO:0000256" key="6">
    <source>
        <dbReference type="ARBA" id="ARBA00023316"/>
    </source>
</evidence>
<dbReference type="EC" id="4.2.2.29" evidence="7"/>
<dbReference type="GO" id="GO:0008932">
    <property type="term" value="F:lytic endotransglycosylase activity"/>
    <property type="evidence" value="ECO:0007669"/>
    <property type="project" value="UniProtKB-UniRule"/>
</dbReference>
<keyword evidence="1 7" id="KW-1003">Cell membrane</keyword>
<dbReference type="NCBIfam" id="TIGR00247">
    <property type="entry name" value="endolytic transglycosylase MltG"/>
    <property type="match status" value="1"/>
</dbReference>
<dbReference type="InterPro" id="IPR003770">
    <property type="entry name" value="MLTG-like"/>
</dbReference>
<dbReference type="Pfam" id="PF02618">
    <property type="entry name" value="YceG"/>
    <property type="match status" value="1"/>
</dbReference>
<dbReference type="Gene3D" id="3.30.160.60">
    <property type="entry name" value="Classic Zinc Finger"/>
    <property type="match status" value="1"/>
</dbReference>
<gene>
    <name evidence="7 8" type="primary">mltG</name>
    <name evidence="8" type="ORF">E6G98_13500</name>
</gene>
<comment type="function">
    <text evidence="7">Functions as a peptidoglycan terminase that cleaves nascent peptidoglycan strands endolytically to terminate their elongation.</text>
</comment>
<keyword evidence="2 7" id="KW-0812">Transmembrane</keyword>
<keyword evidence="3 7" id="KW-1133">Transmembrane helix</keyword>
<feature type="site" description="Important for catalytic activity" evidence="7">
    <location>
        <position position="241"/>
    </location>
</feature>
<dbReference type="GO" id="GO:0005886">
    <property type="term" value="C:plasma membrane"/>
    <property type="evidence" value="ECO:0007669"/>
    <property type="project" value="UniProtKB-SubCell"/>
</dbReference>
<comment type="caution">
    <text evidence="8">The sequence shown here is derived from an EMBL/GenBank/DDBJ whole genome shotgun (WGS) entry which is preliminary data.</text>
</comment>
<dbReference type="Gene3D" id="3.30.1490.480">
    <property type="entry name" value="Endolytic murein transglycosylase"/>
    <property type="match status" value="1"/>
</dbReference>
<reference evidence="8 9" key="1">
    <citation type="journal article" date="2019" name="Nat. Microbiol.">
        <title>Mediterranean grassland soil C-N compound turnover is dependent on rainfall and depth, and is mediated by genomically divergent microorganisms.</title>
        <authorList>
            <person name="Diamond S."/>
            <person name="Andeer P.F."/>
            <person name="Li Z."/>
            <person name="Crits-Christoph A."/>
            <person name="Burstein D."/>
            <person name="Anantharaman K."/>
            <person name="Lane K.R."/>
            <person name="Thomas B.C."/>
            <person name="Pan C."/>
            <person name="Northen T.R."/>
            <person name="Banfield J.F."/>
        </authorList>
    </citation>
    <scope>NUCLEOTIDE SEQUENCE [LARGE SCALE GENOMIC DNA]</scope>
    <source>
        <strain evidence="8">NP_1</strain>
    </source>
</reference>
<accession>A0A537LHN1</accession>
<evidence type="ECO:0000256" key="4">
    <source>
        <dbReference type="ARBA" id="ARBA00023136"/>
    </source>
</evidence>
<proteinExistence type="inferred from homology"/>
<keyword evidence="5 7" id="KW-0456">Lyase</keyword>
<dbReference type="CDD" id="cd08010">
    <property type="entry name" value="MltG_like"/>
    <property type="match status" value="1"/>
</dbReference>
<name>A0A537LHN1_9BACT</name>
<evidence type="ECO:0000256" key="5">
    <source>
        <dbReference type="ARBA" id="ARBA00023239"/>
    </source>
</evidence>
<dbReference type="PANTHER" id="PTHR30518:SF2">
    <property type="entry name" value="ENDOLYTIC MUREIN TRANSGLYCOSYLASE"/>
    <property type="match status" value="1"/>
</dbReference>
<dbReference type="EMBL" id="VBAI01000260">
    <property type="protein sequence ID" value="TMJ07518.1"/>
    <property type="molecule type" value="Genomic_DNA"/>
</dbReference>
<dbReference type="GO" id="GO:0071555">
    <property type="term" value="P:cell wall organization"/>
    <property type="evidence" value="ECO:0007669"/>
    <property type="project" value="UniProtKB-KW"/>
</dbReference>
<keyword evidence="6 7" id="KW-0961">Cell wall biogenesis/degradation</keyword>
<comment type="similarity">
    <text evidence="7">Belongs to the transglycosylase MltG family.</text>
</comment>
<organism evidence="8 9">
    <name type="scientific">Candidatus Segetimicrobium genomatis</name>
    <dbReference type="NCBI Taxonomy" id="2569760"/>
    <lineage>
        <taxon>Bacteria</taxon>
        <taxon>Bacillati</taxon>
        <taxon>Candidatus Sysuimicrobiota</taxon>
        <taxon>Candidatus Sysuimicrobiia</taxon>
        <taxon>Candidatus Sysuimicrobiales</taxon>
        <taxon>Candidatus Segetimicrobiaceae</taxon>
        <taxon>Candidatus Segetimicrobium</taxon>
    </lineage>
</organism>
<dbReference type="HAMAP" id="MF_02065">
    <property type="entry name" value="MltG"/>
    <property type="match status" value="1"/>
</dbReference>
<protein>
    <recommendedName>
        <fullName evidence="7">Endolytic murein transglycosylase</fullName>
        <ecNumber evidence="7">4.2.2.29</ecNumber>
    </recommendedName>
    <alternativeName>
        <fullName evidence="7">Peptidoglycan lytic transglycosylase</fullName>
    </alternativeName>
    <alternativeName>
        <fullName evidence="7">Peptidoglycan polymerization terminase</fullName>
    </alternativeName>
</protein>
<comment type="subcellular location">
    <subcellularLocation>
        <location evidence="7">Cell membrane</location>
        <topology evidence="7">Single-pass membrane protein</topology>
    </subcellularLocation>
</comment>
<evidence type="ECO:0000256" key="1">
    <source>
        <dbReference type="ARBA" id="ARBA00022475"/>
    </source>
</evidence>
<evidence type="ECO:0000313" key="9">
    <source>
        <dbReference type="Proteomes" id="UP000315217"/>
    </source>
</evidence>
<evidence type="ECO:0000313" key="8">
    <source>
        <dbReference type="EMBL" id="TMJ07518.1"/>
    </source>
</evidence>
<sequence>MSGLIEFRRRLRHASAGAWVRRMATEVRVRRVAAVLAGIVVLGVAAIAAINRPVDPAGRGRTVIIPPGASSSEIGHVLRSAGVVRRSSHFVLAVRARRLTRALQGGEYALSPSMTLLDIVDIISRGQVMLHPVTIPEGFTAVEIVGVLAQEGLGDRARLAEIAARGAALFPHDFLHWTPVRSLEGYLFPDTYRLPRGIPERDVIRALLDRFGQVVVPMWQAGGRGRSLHEVVTMASLVEREARLPQEQALIAGVLYNRLRRGMRLEVDATVLYALGRHKSIVTYKDLGVDSPYNTYRHAGLPPGPIANPGLAAIRAVLAPVATNYLYYVARPDGSHVFSRTYQEHLAAIRRYRSVP</sequence>
<evidence type="ECO:0000256" key="2">
    <source>
        <dbReference type="ARBA" id="ARBA00022692"/>
    </source>
</evidence>
<dbReference type="PANTHER" id="PTHR30518">
    <property type="entry name" value="ENDOLYTIC MUREIN TRANSGLYCOSYLASE"/>
    <property type="match status" value="1"/>
</dbReference>
<comment type="catalytic activity">
    <reaction evidence="7">
        <text>a peptidoglycan chain = a peptidoglycan chain with N-acetyl-1,6-anhydromuramyl-[peptide] at the reducing end + a peptidoglycan chain with N-acetylglucosamine at the non-reducing end.</text>
        <dbReference type="EC" id="4.2.2.29"/>
    </reaction>
</comment>
<feature type="transmembrane region" description="Helical" evidence="7">
    <location>
        <begin position="32"/>
        <end position="50"/>
    </location>
</feature>
<evidence type="ECO:0000256" key="3">
    <source>
        <dbReference type="ARBA" id="ARBA00022989"/>
    </source>
</evidence>
<dbReference type="AlphaFoldDB" id="A0A537LHN1"/>
<dbReference type="Proteomes" id="UP000315217">
    <property type="component" value="Unassembled WGS sequence"/>
</dbReference>
<evidence type="ECO:0000256" key="7">
    <source>
        <dbReference type="HAMAP-Rule" id="MF_02065"/>
    </source>
</evidence>
<keyword evidence="4 7" id="KW-0472">Membrane</keyword>